<dbReference type="InterPro" id="IPR000073">
    <property type="entry name" value="AB_hydrolase_1"/>
</dbReference>
<dbReference type="RefSeq" id="XP_025601673.1">
    <property type="nucleotide sequence ID" value="XM_025741367.1"/>
</dbReference>
<evidence type="ECO:0000259" key="2">
    <source>
        <dbReference type="Pfam" id="PF12697"/>
    </source>
</evidence>
<dbReference type="STRING" id="58919.A0A316ZJW7"/>
<reference evidence="3 4" key="1">
    <citation type="journal article" date="2018" name="Mol. Biol. Evol.">
        <title>Broad Genomic Sampling Reveals a Smut Pathogenic Ancestry of the Fungal Clade Ustilaginomycotina.</title>
        <authorList>
            <person name="Kijpornyongpan T."/>
            <person name="Mondo S.J."/>
            <person name="Barry K."/>
            <person name="Sandor L."/>
            <person name="Lee J."/>
            <person name="Lipzen A."/>
            <person name="Pangilinan J."/>
            <person name="LaButti K."/>
            <person name="Hainaut M."/>
            <person name="Henrissat B."/>
            <person name="Grigoriev I.V."/>
            <person name="Spatafora J.W."/>
            <person name="Aime M.C."/>
        </authorList>
    </citation>
    <scope>NUCLEOTIDE SEQUENCE [LARGE SCALE GENOMIC DNA]</scope>
    <source>
        <strain evidence="3 4">MCA 4186</strain>
    </source>
</reference>
<keyword evidence="4" id="KW-1185">Reference proteome</keyword>
<organism evidence="3 4">
    <name type="scientific">Tilletiopsis washingtonensis</name>
    <dbReference type="NCBI Taxonomy" id="58919"/>
    <lineage>
        <taxon>Eukaryota</taxon>
        <taxon>Fungi</taxon>
        <taxon>Dikarya</taxon>
        <taxon>Basidiomycota</taxon>
        <taxon>Ustilaginomycotina</taxon>
        <taxon>Exobasidiomycetes</taxon>
        <taxon>Entylomatales</taxon>
        <taxon>Entylomatales incertae sedis</taxon>
        <taxon>Tilletiopsis</taxon>
    </lineage>
</organism>
<feature type="domain" description="AB hydrolase-1" evidence="2">
    <location>
        <begin position="124"/>
        <end position="387"/>
    </location>
</feature>
<dbReference type="InterPro" id="IPR029058">
    <property type="entry name" value="AB_hydrolase_fold"/>
</dbReference>
<dbReference type="AlphaFoldDB" id="A0A316ZJW7"/>
<evidence type="ECO:0000313" key="3">
    <source>
        <dbReference type="EMBL" id="PWO01395.1"/>
    </source>
</evidence>
<dbReference type="GeneID" id="37268911"/>
<accession>A0A316ZJW7</accession>
<dbReference type="Gene3D" id="3.40.50.1820">
    <property type="entry name" value="alpha/beta hydrolase"/>
    <property type="match status" value="1"/>
</dbReference>
<sequence>MKLAFSSLFALAAAGIAAAAPTAPVRASTPSNELDSVSNANCTRQTYTVTSSNAMRTQFNVEAMGNPAGNQTQTTQLFLEFITDQSGFMSRYVTGTQAQTQDFNISGVFCEPTGQRNENAAVQLLLHGIGFDGSYWNFQGQNVSEEQYSYVYNAAARGISTFRYDRIGTGSSEAPSDVFNVAQAATEVGILEAVAEKLKNSTEIGGRAWNRTLLVGHSYGSAQSQALSVARPELVDGIILQGFSANATGLPFYLAATVYTEASQVFPRALARLPPGWLVTATPASNQLPFVWAPTADASAVALARNTEQAVTQGSLFSIGSIGGPSNFTGPVAVVLGDKDFIFALNDIQGPNGTNKAQAAASMLYAQSSNATGIVLPDVGHAVNIHRGAQQAYTQMLDFAAVNGLA</sequence>
<dbReference type="Proteomes" id="UP000245946">
    <property type="component" value="Unassembled WGS sequence"/>
</dbReference>
<gene>
    <name evidence="3" type="ORF">FA09DRAFT_327323</name>
</gene>
<feature type="signal peptide" evidence="1">
    <location>
        <begin position="1"/>
        <end position="19"/>
    </location>
</feature>
<keyword evidence="3" id="KW-0378">Hydrolase</keyword>
<dbReference type="PANTHER" id="PTHR43689">
    <property type="entry name" value="HYDROLASE"/>
    <property type="match status" value="1"/>
</dbReference>
<evidence type="ECO:0000313" key="4">
    <source>
        <dbReference type="Proteomes" id="UP000245946"/>
    </source>
</evidence>
<dbReference type="EMBL" id="KZ819283">
    <property type="protein sequence ID" value="PWO01395.1"/>
    <property type="molecule type" value="Genomic_DNA"/>
</dbReference>
<evidence type="ECO:0000256" key="1">
    <source>
        <dbReference type="SAM" id="SignalP"/>
    </source>
</evidence>
<dbReference type="Pfam" id="PF12697">
    <property type="entry name" value="Abhydrolase_6"/>
    <property type="match status" value="1"/>
</dbReference>
<name>A0A316ZJW7_9BASI</name>
<dbReference type="OrthoDB" id="1743579at2759"/>
<protein>
    <submittedName>
        <fullName evidence="3">Alpha/beta-hydrolase</fullName>
    </submittedName>
</protein>
<keyword evidence="1" id="KW-0732">Signal</keyword>
<feature type="chain" id="PRO_5016439969" evidence="1">
    <location>
        <begin position="20"/>
        <end position="406"/>
    </location>
</feature>
<dbReference type="PANTHER" id="PTHR43689:SF8">
    <property type="entry name" value="ALPHA_BETA-HYDROLASES SUPERFAMILY PROTEIN"/>
    <property type="match status" value="1"/>
</dbReference>
<dbReference type="GO" id="GO:0016787">
    <property type="term" value="F:hydrolase activity"/>
    <property type="evidence" value="ECO:0007669"/>
    <property type="project" value="UniProtKB-KW"/>
</dbReference>
<dbReference type="SUPFAM" id="SSF53474">
    <property type="entry name" value="alpha/beta-Hydrolases"/>
    <property type="match status" value="1"/>
</dbReference>
<proteinExistence type="predicted"/>